<reference evidence="1 2" key="1">
    <citation type="submission" date="2017-11" db="EMBL/GenBank/DDBJ databases">
        <title>De-novo sequencing of pomegranate (Punica granatum L.) genome.</title>
        <authorList>
            <person name="Akparov Z."/>
            <person name="Amiraslanov A."/>
            <person name="Hajiyeva S."/>
            <person name="Abbasov M."/>
            <person name="Kaur K."/>
            <person name="Hamwieh A."/>
            <person name="Solovyev V."/>
            <person name="Salamov A."/>
            <person name="Braich B."/>
            <person name="Kosarev P."/>
            <person name="Mahmoud A."/>
            <person name="Hajiyev E."/>
            <person name="Babayeva S."/>
            <person name="Izzatullayeva V."/>
            <person name="Mammadov A."/>
            <person name="Mammadov A."/>
            <person name="Sharifova S."/>
            <person name="Ojaghi J."/>
            <person name="Eynullazada K."/>
            <person name="Bayramov B."/>
            <person name="Abdulazimova A."/>
            <person name="Shahmuradov I."/>
        </authorList>
    </citation>
    <scope>NUCLEOTIDE SEQUENCE [LARGE SCALE GENOMIC DNA]</scope>
    <source>
        <strain evidence="2">cv. AG2017</strain>
        <tissue evidence="1">Leaf</tissue>
    </source>
</reference>
<evidence type="ECO:0000313" key="1">
    <source>
        <dbReference type="EMBL" id="PKI61963.1"/>
    </source>
</evidence>
<dbReference type="AlphaFoldDB" id="A0A2I0K1K8"/>
<sequence length="125" mass="14486">MSGSESLVGARYMIRTYGWPDPDSQLGNMSVHGEAWRHRRRVCMDASRVVDGILCRQMYLRSYTFSREEETFQDKIRKGLGSLRKRVAHRKLEVLRRAREVSDNVLFSICSRLLSCTAKVDMANQ</sequence>
<dbReference type="EMBL" id="PGOL01000993">
    <property type="protein sequence ID" value="PKI61963.1"/>
    <property type="molecule type" value="Genomic_DNA"/>
</dbReference>
<dbReference type="Proteomes" id="UP000233551">
    <property type="component" value="Unassembled WGS sequence"/>
</dbReference>
<protein>
    <submittedName>
        <fullName evidence="1">Uncharacterized protein</fullName>
    </submittedName>
</protein>
<proteinExistence type="predicted"/>
<keyword evidence="2" id="KW-1185">Reference proteome</keyword>
<name>A0A2I0K1K8_PUNGR</name>
<dbReference type="PANTHER" id="PTHR35304:SF1">
    <property type="entry name" value="OS05G0120300 PROTEIN"/>
    <property type="match status" value="1"/>
</dbReference>
<evidence type="ECO:0000313" key="2">
    <source>
        <dbReference type="Proteomes" id="UP000233551"/>
    </source>
</evidence>
<dbReference type="STRING" id="22663.A0A2I0K1K8"/>
<accession>A0A2I0K1K8</accession>
<gene>
    <name evidence="1" type="ORF">CRG98_017689</name>
</gene>
<organism evidence="1 2">
    <name type="scientific">Punica granatum</name>
    <name type="common">Pomegranate</name>
    <dbReference type="NCBI Taxonomy" id="22663"/>
    <lineage>
        <taxon>Eukaryota</taxon>
        <taxon>Viridiplantae</taxon>
        <taxon>Streptophyta</taxon>
        <taxon>Embryophyta</taxon>
        <taxon>Tracheophyta</taxon>
        <taxon>Spermatophyta</taxon>
        <taxon>Magnoliopsida</taxon>
        <taxon>eudicotyledons</taxon>
        <taxon>Gunneridae</taxon>
        <taxon>Pentapetalae</taxon>
        <taxon>rosids</taxon>
        <taxon>malvids</taxon>
        <taxon>Myrtales</taxon>
        <taxon>Lythraceae</taxon>
        <taxon>Punica</taxon>
    </lineage>
</organism>
<dbReference type="PANTHER" id="PTHR35304">
    <property type="entry name" value="OS05G0120300 PROTEIN-RELATED"/>
    <property type="match status" value="1"/>
</dbReference>
<comment type="caution">
    <text evidence="1">The sequence shown here is derived from an EMBL/GenBank/DDBJ whole genome shotgun (WGS) entry which is preliminary data.</text>
</comment>